<name>A0ABY6RTQ5_PODCO</name>
<evidence type="ECO:0000313" key="2">
    <source>
        <dbReference type="Proteomes" id="UP000280685"/>
    </source>
</evidence>
<evidence type="ECO:0000313" key="1">
    <source>
        <dbReference type="EMBL" id="VBB71619.1"/>
    </source>
</evidence>
<organism evidence="1 2">
    <name type="scientific">Podospora comata</name>
    <dbReference type="NCBI Taxonomy" id="48703"/>
    <lineage>
        <taxon>Eukaryota</taxon>
        <taxon>Fungi</taxon>
        <taxon>Dikarya</taxon>
        <taxon>Ascomycota</taxon>
        <taxon>Pezizomycotina</taxon>
        <taxon>Sordariomycetes</taxon>
        <taxon>Sordariomycetidae</taxon>
        <taxon>Sordariales</taxon>
        <taxon>Podosporaceae</taxon>
        <taxon>Podospora</taxon>
    </lineage>
</organism>
<dbReference type="Proteomes" id="UP000280685">
    <property type="component" value="Chromosome 1"/>
</dbReference>
<sequence>MGDAWHFNSAIHTVRRWDGGGTLALQVW</sequence>
<reference evidence="1" key="1">
    <citation type="submission" date="2018-02" db="EMBL/GenBank/DDBJ databases">
        <authorList>
            <person name="Silar P."/>
        </authorList>
    </citation>
    <scope>NUCLEOTIDE SEQUENCE [LARGE SCALE GENOMIC DNA]</scope>
    <source>
        <strain evidence="1">T</strain>
    </source>
</reference>
<protein>
    <submittedName>
        <fullName evidence="1">Uncharacterized protein</fullName>
    </submittedName>
</protein>
<keyword evidence="2" id="KW-1185">Reference proteome</keyword>
<dbReference type="EMBL" id="LR026964">
    <property type="protein sequence ID" value="VBB71619.1"/>
    <property type="molecule type" value="Genomic_DNA"/>
</dbReference>
<gene>
    <name evidence="1" type="ORF">PODCO_102865</name>
</gene>
<proteinExistence type="predicted"/>
<accession>A0ABY6RTQ5</accession>